<dbReference type="GeneTree" id="ENSGT00390000002237"/>
<dbReference type="Gene3D" id="3.40.1640.10">
    <property type="entry name" value="PSTPO5379-like"/>
    <property type="match status" value="1"/>
</dbReference>
<dbReference type="EMBL" id="CABD030093737">
    <property type="status" value="NOT_ANNOTATED_CDS"/>
    <property type="molecule type" value="Genomic_DNA"/>
</dbReference>
<reference evidence="1" key="4">
    <citation type="submission" date="2025-09" db="UniProtKB">
        <authorList>
            <consortium name="Ensembl"/>
        </authorList>
    </citation>
    <scope>IDENTIFICATION</scope>
</reference>
<dbReference type="EMBL" id="CABD030093738">
    <property type="status" value="NOT_ANNOTATED_CDS"/>
    <property type="molecule type" value="Genomic_DNA"/>
</dbReference>
<reference evidence="2" key="1">
    <citation type="submission" date="2011-05" db="EMBL/GenBank/DDBJ databases">
        <title>Insights into the evolution of the great apes provided by the gorilla genome.</title>
        <authorList>
            <person name="Scally A."/>
        </authorList>
    </citation>
    <scope>NUCLEOTIDE SEQUENCE [LARGE SCALE GENOMIC DNA]</scope>
</reference>
<sequence length="159" mass="17653">MPFTVHLRCRLPSAIRSLFLQKKPNIRNTSSMAGELRPASLVVLPRSLAPAFERFCQANTGPLPLLGQSEPEKWMLPPQGAISETSLRDLHKAWHRTSLMTVAQERAALPTVLTPSPITWRLSWLRSLGSWRKSSPGEIPLALPSVYSIAQARNPPAQD</sequence>
<proteinExistence type="predicted"/>
<reference evidence="1 2" key="2">
    <citation type="journal article" date="2012" name="Nature">
        <title>Insights into hominid evolution from the gorilla genome sequence.</title>
        <authorList>
            <person name="Scally A."/>
            <person name="Dutheil J.Y."/>
            <person name="Hillier L.W."/>
            <person name="Jordan G.E."/>
            <person name="Goodhead I."/>
            <person name="Herrero J."/>
            <person name="Hobolth A."/>
            <person name="Lappalainen T."/>
            <person name="Mailund T."/>
            <person name="Marques-Bonet T."/>
            <person name="McCarthy S."/>
            <person name="Montgomery S.H."/>
            <person name="Schwalie P.C."/>
            <person name="Tang Y.A."/>
            <person name="Ward M.C."/>
            <person name="Xue Y."/>
            <person name="Yngvadottir B."/>
            <person name="Alkan C."/>
            <person name="Andersen L.N."/>
            <person name="Ayub Q."/>
            <person name="Ball E.V."/>
            <person name="Beal K."/>
            <person name="Bradley B.J."/>
            <person name="Chen Y."/>
            <person name="Clee C.M."/>
            <person name="Fitzgerald S."/>
            <person name="Graves T.A."/>
            <person name="Gu Y."/>
            <person name="Heath P."/>
            <person name="Heger A."/>
            <person name="Karakoc E."/>
            <person name="Kolb-Kokocinski A."/>
            <person name="Laird G.K."/>
            <person name="Lunter G."/>
            <person name="Meader S."/>
            <person name="Mort M."/>
            <person name="Mullikin J.C."/>
            <person name="Munch K."/>
            <person name="O'Connor T.D."/>
            <person name="Phillips A.D."/>
            <person name="Prado-Martinez J."/>
            <person name="Rogers A.S."/>
            <person name="Sajjadian S."/>
            <person name="Schmidt D."/>
            <person name="Shaw K."/>
            <person name="Simpson J.T."/>
            <person name="Stenson P.D."/>
            <person name="Turner D.J."/>
            <person name="Vigilant L."/>
            <person name="Vilella A.J."/>
            <person name="Whitener W."/>
            <person name="Zhu B."/>
            <person name="Cooper D.N."/>
            <person name="de Jong P."/>
            <person name="Dermitzakis E.T."/>
            <person name="Eichler E.E."/>
            <person name="Flicek P."/>
            <person name="Goldman N."/>
            <person name="Mundy N.I."/>
            <person name="Ning Z."/>
            <person name="Odom D.T."/>
            <person name="Ponting C.P."/>
            <person name="Quail M.A."/>
            <person name="Ryder O.A."/>
            <person name="Searle S.M."/>
            <person name="Warren W.C."/>
            <person name="Wilson R.K."/>
            <person name="Schierup M.H."/>
            <person name="Rogers J."/>
            <person name="Tyler-Smith C."/>
            <person name="Durbin R."/>
        </authorList>
    </citation>
    <scope>NUCLEOTIDE SEQUENCE [LARGE SCALE GENOMIC DNA]</scope>
</reference>
<dbReference type="EMBL" id="CABD030093735">
    <property type="status" value="NOT_ANNOTATED_CDS"/>
    <property type="molecule type" value="Genomic_DNA"/>
</dbReference>
<dbReference type="Proteomes" id="UP000001519">
    <property type="component" value="Chromosome 14"/>
</dbReference>
<reference evidence="1" key="3">
    <citation type="submission" date="2025-08" db="UniProtKB">
        <authorList>
            <consortium name="Ensembl"/>
        </authorList>
    </citation>
    <scope>IDENTIFICATION</scope>
</reference>
<name>A0A2I2YQ43_GORGO</name>
<dbReference type="AlphaFoldDB" id="A0A2I2YQ43"/>
<dbReference type="InterPro" id="IPR038021">
    <property type="entry name" value="Putative_hydro-lyase"/>
</dbReference>
<accession>A0A2I2YQ43</accession>
<protein>
    <submittedName>
        <fullName evidence="1">D-glutamate cyclase</fullName>
    </submittedName>
</protein>
<dbReference type="EMBL" id="CABD030093732">
    <property type="status" value="NOT_ANNOTATED_CDS"/>
    <property type="molecule type" value="Genomic_DNA"/>
</dbReference>
<evidence type="ECO:0000313" key="2">
    <source>
        <dbReference type="Proteomes" id="UP000001519"/>
    </source>
</evidence>
<dbReference type="EMBL" id="CABD030093733">
    <property type="status" value="NOT_ANNOTATED_CDS"/>
    <property type="molecule type" value="Genomic_DNA"/>
</dbReference>
<organism evidence="1 2">
    <name type="scientific">Gorilla gorilla gorilla</name>
    <name type="common">Western lowland gorilla</name>
    <dbReference type="NCBI Taxonomy" id="9595"/>
    <lineage>
        <taxon>Eukaryota</taxon>
        <taxon>Metazoa</taxon>
        <taxon>Chordata</taxon>
        <taxon>Craniata</taxon>
        <taxon>Vertebrata</taxon>
        <taxon>Euteleostomi</taxon>
        <taxon>Mammalia</taxon>
        <taxon>Eutheria</taxon>
        <taxon>Euarchontoglires</taxon>
        <taxon>Primates</taxon>
        <taxon>Haplorrhini</taxon>
        <taxon>Catarrhini</taxon>
        <taxon>Hominidae</taxon>
        <taxon>Gorilla</taxon>
    </lineage>
</organism>
<dbReference type="EMBL" id="CABD030093740">
    <property type="status" value="NOT_ANNOTATED_CDS"/>
    <property type="molecule type" value="Genomic_DNA"/>
</dbReference>
<keyword evidence="2" id="KW-1185">Reference proteome</keyword>
<dbReference type="EMBL" id="CABD030093734">
    <property type="status" value="NOT_ANNOTATED_CDS"/>
    <property type="molecule type" value="Genomic_DNA"/>
</dbReference>
<dbReference type="EMBL" id="CABD030093741">
    <property type="status" value="NOT_ANNOTATED_CDS"/>
    <property type="molecule type" value="Genomic_DNA"/>
</dbReference>
<dbReference type="Ensembl" id="ENSGGOT00000053585.1">
    <property type="protein sequence ID" value="ENSGGOP00000037006.1"/>
    <property type="gene ID" value="ENSGGOG00000015304.3"/>
</dbReference>
<dbReference type="EMBL" id="CABD030093736">
    <property type="status" value="NOT_ANNOTATED_CDS"/>
    <property type="molecule type" value="Genomic_DNA"/>
</dbReference>
<dbReference type="Bgee" id="ENSGGOG00000015304">
    <property type="expression patterns" value="Expressed in heart and 6 other cell types or tissues"/>
</dbReference>
<dbReference type="PANTHER" id="PTHR32022:SF10">
    <property type="entry name" value="D-GLUTAMATE CYCLASE, MITOCHONDRIAL"/>
    <property type="match status" value="1"/>
</dbReference>
<gene>
    <name evidence="1" type="primary">DGLUCY</name>
</gene>
<evidence type="ECO:0000313" key="1">
    <source>
        <dbReference type="Ensembl" id="ENSGGOP00000037006.1"/>
    </source>
</evidence>
<dbReference type="SUPFAM" id="SSF160920">
    <property type="entry name" value="PSTPO5379-like"/>
    <property type="match status" value="1"/>
</dbReference>
<dbReference type="EMBL" id="CABD030093739">
    <property type="status" value="NOT_ANNOTATED_CDS"/>
    <property type="molecule type" value="Genomic_DNA"/>
</dbReference>
<dbReference type="PANTHER" id="PTHR32022">
    <property type="entry name" value="D-GLUTAMATE CYCLASE, MITOCHONDRIAL"/>
    <property type="match status" value="1"/>
</dbReference>